<dbReference type="Proteomes" id="UP000652477">
    <property type="component" value="Unassembled WGS sequence"/>
</dbReference>
<proteinExistence type="predicted"/>
<evidence type="ECO:0000259" key="2">
    <source>
        <dbReference type="Pfam" id="PF08378"/>
    </source>
</evidence>
<keyword evidence="4" id="KW-1185">Reference proteome</keyword>
<protein>
    <submittedName>
        <fullName evidence="3">NERD domain-containing protein</fullName>
    </submittedName>
</protein>
<organism evidence="3 4">
    <name type="scientific">Mediterraneibacter hominis</name>
    <dbReference type="NCBI Taxonomy" id="2763054"/>
    <lineage>
        <taxon>Bacteria</taxon>
        <taxon>Bacillati</taxon>
        <taxon>Bacillota</taxon>
        <taxon>Clostridia</taxon>
        <taxon>Lachnospirales</taxon>
        <taxon>Lachnospiraceae</taxon>
        <taxon>Mediterraneibacter</taxon>
    </lineage>
</organism>
<name>A0A923LG91_9FIRM</name>
<accession>A0A923LG91</accession>
<keyword evidence="1" id="KW-0472">Membrane</keyword>
<feature type="transmembrane region" description="Helical" evidence="1">
    <location>
        <begin position="6"/>
        <end position="25"/>
    </location>
</feature>
<gene>
    <name evidence="3" type="ORF">H8S37_03810</name>
</gene>
<dbReference type="EMBL" id="JACOPF010000001">
    <property type="protein sequence ID" value="MBC5688061.1"/>
    <property type="molecule type" value="Genomic_DNA"/>
</dbReference>
<comment type="caution">
    <text evidence="3">The sequence shown here is derived from an EMBL/GenBank/DDBJ whole genome shotgun (WGS) entry which is preliminary data.</text>
</comment>
<evidence type="ECO:0000313" key="4">
    <source>
        <dbReference type="Proteomes" id="UP000652477"/>
    </source>
</evidence>
<keyword evidence="1" id="KW-0812">Transmembrane</keyword>
<dbReference type="RefSeq" id="WP_186874701.1">
    <property type="nucleotide sequence ID" value="NZ_JACOPF010000001.1"/>
</dbReference>
<feature type="domain" description="NERD" evidence="2">
    <location>
        <begin position="60"/>
        <end position="149"/>
    </location>
</feature>
<dbReference type="AlphaFoldDB" id="A0A923LG91"/>
<reference evidence="3" key="1">
    <citation type="submission" date="2020-08" db="EMBL/GenBank/DDBJ databases">
        <title>Genome public.</title>
        <authorList>
            <person name="Liu C."/>
            <person name="Sun Q."/>
        </authorList>
    </citation>
    <scope>NUCLEOTIDE SEQUENCE</scope>
    <source>
        <strain evidence="3">NSJ-55</strain>
    </source>
</reference>
<dbReference type="Pfam" id="PF08378">
    <property type="entry name" value="NERD"/>
    <property type="match status" value="1"/>
</dbReference>
<dbReference type="InterPro" id="IPR011528">
    <property type="entry name" value="NERD"/>
</dbReference>
<evidence type="ECO:0000313" key="3">
    <source>
        <dbReference type="EMBL" id="MBC5688061.1"/>
    </source>
</evidence>
<evidence type="ECO:0000256" key="1">
    <source>
        <dbReference type="SAM" id="Phobius"/>
    </source>
</evidence>
<sequence length="211" mass="24452">MGVWNEVLIGLVLVAGGYWVIRTIWQWRIFRRSVYIEIYSSYVEYAFRRKNIRRLSESFYLKNELGKHRIFYQLAQVKGEDTPQAYILLLLNTGIYILNIKNQSGEVILKRHGGKNGKSPVDECRFFEKRLRQRLGNVDIPMKSVVVFPQKTSLSWNGSSDPEIPVIRRKELIGTVKELSGSAEAVLTDQQIDAFYHQLADETIVLERSRG</sequence>
<keyword evidence="1" id="KW-1133">Transmembrane helix</keyword>